<protein>
    <submittedName>
        <fullName evidence="1">Uncharacterized protein</fullName>
    </submittedName>
</protein>
<proteinExistence type="predicted"/>
<evidence type="ECO:0000313" key="1">
    <source>
        <dbReference type="EMBL" id="KWT67491.1"/>
    </source>
</evidence>
<dbReference type="EMBL" id="LMTR01000064">
    <property type="protein sequence ID" value="KWT67491.1"/>
    <property type="molecule type" value="Genomic_DNA"/>
</dbReference>
<dbReference type="AlphaFoldDB" id="A0A109BEX1"/>
<keyword evidence="2" id="KW-1185">Reference proteome</keyword>
<reference evidence="1 2" key="1">
    <citation type="submission" date="2015-10" db="EMBL/GenBank/DDBJ databases">
        <title>Transcriptomic analysis of a linuron degrading triple-species bacterial consortium.</title>
        <authorList>
            <person name="Albers P."/>
        </authorList>
    </citation>
    <scope>NUCLEOTIDE SEQUENCE [LARGE SCALE GENOMIC DNA]</scope>
    <source>
        <strain evidence="1 2">WDL6</strain>
    </source>
</reference>
<sequence>MLDTPPAAVIAAPVNVEYKALTFNVEPLATFNRLSPPVTVESATSAFIPPAFTLKTAPSAALTTLPVMLLELVPLEETAAAPEPVAVIVLSIK</sequence>
<gene>
    <name evidence="1" type="ORF">APY04_1925</name>
</gene>
<comment type="caution">
    <text evidence="1">The sequence shown here is derived from an EMBL/GenBank/DDBJ whole genome shotgun (WGS) entry which is preliminary data.</text>
</comment>
<name>A0A109BEX1_HYPSL</name>
<evidence type="ECO:0000313" key="2">
    <source>
        <dbReference type="Proteomes" id="UP000059074"/>
    </source>
</evidence>
<organism evidence="1 2">
    <name type="scientific">Hyphomicrobium sulfonivorans</name>
    <dbReference type="NCBI Taxonomy" id="121290"/>
    <lineage>
        <taxon>Bacteria</taxon>
        <taxon>Pseudomonadati</taxon>
        <taxon>Pseudomonadota</taxon>
        <taxon>Alphaproteobacteria</taxon>
        <taxon>Hyphomicrobiales</taxon>
        <taxon>Hyphomicrobiaceae</taxon>
        <taxon>Hyphomicrobium</taxon>
    </lineage>
</organism>
<dbReference type="Proteomes" id="UP000059074">
    <property type="component" value="Unassembled WGS sequence"/>
</dbReference>
<accession>A0A109BEX1</accession>